<gene>
    <name evidence="2" type="ORF">CIRG_04593</name>
</gene>
<protein>
    <recommendedName>
        <fullName evidence="4">FAR-17a/AIG1-like protein</fullName>
    </recommendedName>
</protein>
<keyword evidence="1" id="KW-0812">Transmembrane</keyword>
<dbReference type="Proteomes" id="UP000054565">
    <property type="component" value="Unassembled WGS sequence"/>
</dbReference>
<feature type="transmembrane region" description="Helical" evidence="1">
    <location>
        <begin position="153"/>
        <end position="171"/>
    </location>
</feature>
<feature type="transmembrane region" description="Helical" evidence="1">
    <location>
        <begin position="218"/>
        <end position="242"/>
    </location>
</feature>
<evidence type="ECO:0000313" key="2">
    <source>
        <dbReference type="EMBL" id="KMP04912.1"/>
    </source>
</evidence>
<keyword evidence="1" id="KW-1133">Transmembrane helix</keyword>
<dbReference type="OrthoDB" id="419711at2759"/>
<evidence type="ECO:0000256" key="1">
    <source>
        <dbReference type="SAM" id="Phobius"/>
    </source>
</evidence>
<feature type="transmembrane region" description="Helical" evidence="1">
    <location>
        <begin position="114"/>
        <end position="133"/>
    </location>
</feature>
<dbReference type="EMBL" id="DS028095">
    <property type="protein sequence ID" value="KMP04912.1"/>
    <property type="molecule type" value="Genomic_DNA"/>
</dbReference>
<sequence length="276" mass="31833">MAFSLKSLFRTNGWDDRPFVFETSWFFPPLVFGIVRIVISVYSLVTILVIYGWSATHGQTANIARWFSYFTNLSFVGVAAYFFVAGIHSFCYAARGRSVLFEKWPRFLRSLHSLLYTTVTVFPLLVLIVYWAILYRGTWFPVVFDAWTNVSQHILPAFFALFEIIFANALLRPLIHLLYIILILVLYIALAYITHADQGFYTYSFLDPGRNGRQTRRVAAYIFAIAGATIALYGVVNLMIWIRLKYTRERTKLSRVASQPEGELNHAEMGMVERTK</sequence>
<proteinExistence type="predicted"/>
<feature type="transmembrane region" description="Helical" evidence="1">
    <location>
        <begin position="178"/>
        <end position="198"/>
    </location>
</feature>
<reference evidence="3" key="1">
    <citation type="journal article" date="2010" name="Genome Res.">
        <title>Population genomic sequencing of Coccidioides fungi reveals recent hybridization and transposon control.</title>
        <authorList>
            <person name="Neafsey D.E."/>
            <person name="Barker B.M."/>
            <person name="Sharpton T.J."/>
            <person name="Stajich J.E."/>
            <person name="Park D.J."/>
            <person name="Whiston E."/>
            <person name="Hung C.-Y."/>
            <person name="McMahan C."/>
            <person name="White J."/>
            <person name="Sykes S."/>
            <person name="Heiman D."/>
            <person name="Young S."/>
            <person name="Zeng Q."/>
            <person name="Abouelleil A."/>
            <person name="Aftuck L."/>
            <person name="Bessette D."/>
            <person name="Brown A."/>
            <person name="FitzGerald M."/>
            <person name="Lui A."/>
            <person name="Macdonald J.P."/>
            <person name="Priest M."/>
            <person name="Orbach M.J."/>
            <person name="Galgiani J.N."/>
            <person name="Kirkland T.N."/>
            <person name="Cole G.T."/>
            <person name="Birren B.W."/>
            <person name="Henn M.R."/>
            <person name="Taylor J.W."/>
            <person name="Rounsley S.D."/>
        </authorList>
    </citation>
    <scope>NUCLEOTIDE SEQUENCE [LARGE SCALE GENOMIC DNA]</scope>
    <source>
        <strain evidence="3">RMSCC 2394</strain>
    </source>
</reference>
<organism evidence="2 3">
    <name type="scientific">Coccidioides immitis RMSCC 2394</name>
    <dbReference type="NCBI Taxonomy" id="404692"/>
    <lineage>
        <taxon>Eukaryota</taxon>
        <taxon>Fungi</taxon>
        <taxon>Dikarya</taxon>
        <taxon>Ascomycota</taxon>
        <taxon>Pezizomycotina</taxon>
        <taxon>Eurotiomycetes</taxon>
        <taxon>Eurotiomycetidae</taxon>
        <taxon>Onygenales</taxon>
        <taxon>Onygenaceae</taxon>
        <taxon>Coccidioides</taxon>
    </lineage>
</organism>
<dbReference type="STRING" id="404692.A0A0J7B4T1"/>
<feature type="transmembrane region" description="Helical" evidence="1">
    <location>
        <begin position="73"/>
        <end position="93"/>
    </location>
</feature>
<dbReference type="PANTHER" id="PTHR12242:SF1">
    <property type="entry name" value="MYND-TYPE DOMAIN-CONTAINING PROTEIN"/>
    <property type="match status" value="1"/>
</dbReference>
<name>A0A0J7B4T1_COCIT</name>
<dbReference type="PANTHER" id="PTHR12242">
    <property type="entry name" value="OS02G0130600 PROTEIN-RELATED"/>
    <property type="match status" value="1"/>
</dbReference>
<dbReference type="AlphaFoldDB" id="A0A0J7B4T1"/>
<accession>A0A0J7B4T1</accession>
<keyword evidence="1" id="KW-0472">Membrane</keyword>
<evidence type="ECO:0000313" key="3">
    <source>
        <dbReference type="Proteomes" id="UP000054565"/>
    </source>
</evidence>
<evidence type="ECO:0008006" key="4">
    <source>
        <dbReference type="Google" id="ProtNLM"/>
    </source>
</evidence>
<dbReference type="GO" id="GO:0016020">
    <property type="term" value="C:membrane"/>
    <property type="evidence" value="ECO:0007669"/>
    <property type="project" value="TreeGrafter"/>
</dbReference>
<feature type="transmembrane region" description="Helical" evidence="1">
    <location>
        <begin position="30"/>
        <end position="53"/>
    </location>
</feature>